<dbReference type="InterPro" id="IPR001296">
    <property type="entry name" value="Glyco_trans_1"/>
</dbReference>
<proteinExistence type="predicted"/>
<dbReference type="Pfam" id="PF00534">
    <property type="entry name" value="Glycos_transf_1"/>
    <property type="match status" value="1"/>
</dbReference>
<evidence type="ECO:0000313" key="4">
    <source>
        <dbReference type="EMBL" id="MCC3145668.1"/>
    </source>
</evidence>
<dbReference type="Proteomes" id="UP001199296">
    <property type="component" value="Unassembled WGS sequence"/>
</dbReference>
<dbReference type="AlphaFoldDB" id="A0AAW4X1H2"/>
<dbReference type="SUPFAM" id="SSF53756">
    <property type="entry name" value="UDP-Glycosyltransferase/glycogen phosphorylase"/>
    <property type="match status" value="1"/>
</dbReference>
<dbReference type="RefSeq" id="WP_229346369.1">
    <property type="nucleotide sequence ID" value="NZ_JAJFAT010000015.1"/>
</dbReference>
<keyword evidence="2" id="KW-0808">Transferase</keyword>
<feature type="domain" description="Glycosyl transferase family 1" evidence="3">
    <location>
        <begin position="206"/>
        <end position="361"/>
    </location>
</feature>
<organism evidence="4 5">
    <name type="scientific">Halanaerobium polyolivorans</name>
    <dbReference type="NCBI Taxonomy" id="2886943"/>
    <lineage>
        <taxon>Bacteria</taxon>
        <taxon>Bacillati</taxon>
        <taxon>Bacillota</taxon>
        <taxon>Clostridia</taxon>
        <taxon>Halanaerobiales</taxon>
        <taxon>Halanaerobiaceae</taxon>
        <taxon>Halanaerobium</taxon>
    </lineage>
</organism>
<evidence type="ECO:0000313" key="5">
    <source>
        <dbReference type="Proteomes" id="UP001199296"/>
    </source>
</evidence>
<sequence length="390" mass="44807">MNKICFFDSRYKSAYGAQKSMMTLIKNLPTEIKTILLTTETGDLTNFSENNNIETQILKASDRINTFGGKILDFNIIKKLQLIIDILMYNFKLLFWLRKNKIDVLYTNCDKSFILSFIAAKIYRIPVVSYKRIISSDDKSRISRFMSYIVARFSNKILCISKGVRKSIDNKLLNKFGYKYEVLYTGYDFEQIISDNSINYLYNNYDLNEDNLIIGLIGSITPRKGHHIAIEAFNKINAEFKNSKLLFVGSVPDGYKSYYNKLKNRAIELSIENKIIWTGYVNNIADHYKLFDCTILPSSAEGLPRVVVESLANDVPVVANDVGGVPEIITNGKFGYIMENNNKKELFKGIKFLIDNESDIDAKNERSEYVVNKFSIENYVNGFIEIINEL</sequence>
<keyword evidence="5" id="KW-1185">Reference proteome</keyword>
<evidence type="ECO:0000256" key="2">
    <source>
        <dbReference type="ARBA" id="ARBA00022679"/>
    </source>
</evidence>
<evidence type="ECO:0000259" key="3">
    <source>
        <dbReference type="Pfam" id="PF00534"/>
    </source>
</evidence>
<dbReference type="GO" id="GO:0016757">
    <property type="term" value="F:glycosyltransferase activity"/>
    <property type="evidence" value="ECO:0007669"/>
    <property type="project" value="UniProtKB-KW"/>
</dbReference>
<dbReference type="PANTHER" id="PTHR12526">
    <property type="entry name" value="GLYCOSYLTRANSFERASE"/>
    <property type="match status" value="1"/>
</dbReference>
<evidence type="ECO:0000256" key="1">
    <source>
        <dbReference type="ARBA" id="ARBA00022676"/>
    </source>
</evidence>
<dbReference type="PANTHER" id="PTHR12526:SF629">
    <property type="entry name" value="TEICHURONIC ACID BIOSYNTHESIS GLYCOSYLTRANSFERASE TUAH-RELATED"/>
    <property type="match status" value="1"/>
</dbReference>
<dbReference type="CDD" id="cd03811">
    <property type="entry name" value="GT4_GT28_WabH-like"/>
    <property type="match status" value="1"/>
</dbReference>
<dbReference type="Gene3D" id="3.40.50.2000">
    <property type="entry name" value="Glycogen Phosphorylase B"/>
    <property type="match status" value="2"/>
</dbReference>
<dbReference type="EMBL" id="JAJFAT010000015">
    <property type="protein sequence ID" value="MCC3145668.1"/>
    <property type="molecule type" value="Genomic_DNA"/>
</dbReference>
<comment type="caution">
    <text evidence="4">The sequence shown here is derived from an EMBL/GenBank/DDBJ whole genome shotgun (WGS) entry which is preliminary data.</text>
</comment>
<protein>
    <submittedName>
        <fullName evidence="4">Glycosyltransferase</fullName>
    </submittedName>
</protein>
<gene>
    <name evidence="4" type="ORF">LJ207_10070</name>
</gene>
<accession>A0AAW4X1H2</accession>
<keyword evidence="1" id="KW-0328">Glycosyltransferase</keyword>
<name>A0AAW4X1H2_9FIRM</name>
<reference evidence="4 5" key="1">
    <citation type="submission" date="2021-10" db="EMBL/GenBank/DDBJ databases">
        <authorList>
            <person name="Grouzdev D.S."/>
            <person name="Pantiukh K.S."/>
            <person name="Krutkina M.S."/>
        </authorList>
    </citation>
    <scope>NUCLEOTIDE SEQUENCE [LARGE SCALE GENOMIC DNA]</scope>
    <source>
        <strain evidence="4 5">Z-7514</strain>
    </source>
</reference>